<dbReference type="AlphaFoldDB" id="A0AAD4R038"/>
<feature type="transmembrane region" description="Helical" evidence="1">
    <location>
        <begin position="9"/>
        <end position="31"/>
    </location>
</feature>
<feature type="transmembrane region" description="Helical" evidence="1">
    <location>
        <begin position="114"/>
        <end position="134"/>
    </location>
</feature>
<keyword evidence="1" id="KW-0472">Membrane</keyword>
<keyword evidence="3" id="KW-1185">Reference proteome</keyword>
<feature type="transmembrane region" description="Helical" evidence="1">
    <location>
        <begin position="90"/>
        <end position="108"/>
    </location>
</feature>
<keyword evidence="1" id="KW-1133">Transmembrane helix</keyword>
<name>A0AAD4R038_9BILA</name>
<sequence>MIVYALHNVICMPIVALWRILTLLGSGYGLFNVNPAIAKNPFIVVVHDWTLPGYHIAIGTLPLSVFFLTLERCFAIQLANRFTTNMKMAIFIVNIVSSPGIPLISYLITYNGNIWPLKMTVGFLNTLACIFVIWKIRATKSSANDSIVRITSIMEFCLEFLPNLIHFIQTQLGYVYYAISALHIVTQCLNAAICAIVYSRVLTAKQKIESTAVSVLASTSTGNKRLSLGGQ</sequence>
<proteinExistence type="predicted"/>
<keyword evidence="1" id="KW-0812">Transmembrane</keyword>
<gene>
    <name evidence="2" type="ORF">DdX_12814</name>
</gene>
<evidence type="ECO:0000256" key="1">
    <source>
        <dbReference type="SAM" id="Phobius"/>
    </source>
</evidence>
<reference evidence="2" key="1">
    <citation type="submission" date="2022-01" db="EMBL/GenBank/DDBJ databases">
        <title>Genome Sequence Resource for Two Populations of Ditylenchus destructor, the Migratory Endoparasitic Phytonematode.</title>
        <authorList>
            <person name="Zhang H."/>
            <person name="Lin R."/>
            <person name="Xie B."/>
        </authorList>
    </citation>
    <scope>NUCLEOTIDE SEQUENCE</scope>
    <source>
        <strain evidence="2">BazhouSP</strain>
    </source>
</reference>
<organism evidence="2 3">
    <name type="scientific">Ditylenchus destructor</name>
    <dbReference type="NCBI Taxonomy" id="166010"/>
    <lineage>
        <taxon>Eukaryota</taxon>
        <taxon>Metazoa</taxon>
        <taxon>Ecdysozoa</taxon>
        <taxon>Nematoda</taxon>
        <taxon>Chromadorea</taxon>
        <taxon>Rhabditida</taxon>
        <taxon>Tylenchina</taxon>
        <taxon>Tylenchomorpha</taxon>
        <taxon>Sphaerularioidea</taxon>
        <taxon>Anguinidae</taxon>
        <taxon>Anguininae</taxon>
        <taxon>Ditylenchus</taxon>
    </lineage>
</organism>
<comment type="caution">
    <text evidence="2">The sequence shown here is derived from an EMBL/GenBank/DDBJ whole genome shotgun (WGS) entry which is preliminary data.</text>
</comment>
<accession>A0AAD4R038</accession>
<feature type="transmembrane region" description="Helical" evidence="1">
    <location>
        <begin position="51"/>
        <end position="70"/>
    </location>
</feature>
<dbReference type="Proteomes" id="UP001201812">
    <property type="component" value="Unassembled WGS sequence"/>
</dbReference>
<dbReference type="EMBL" id="JAKKPZ010000045">
    <property type="protein sequence ID" value="KAI1706820.1"/>
    <property type="molecule type" value="Genomic_DNA"/>
</dbReference>
<evidence type="ECO:0000313" key="3">
    <source>
        <dbReference type="Proteomes" id="UP001201812"/>
    </source>
</evidence>
<feature type="transmembrane region" description="Helical" evidence="1">
    <location>
        <begin position="174"/>
        <end position="198"/>
    </location>
</feature>
<evidence type="ECO:0000313" key="2">
    <source>
        <dbReference type="EMBL" id="KAI1706820.1"/>
    </source>
</evidence>
<protein>
    <submittedName>
        <fullName evidence="2">Uncharacterized protein</fullName>
    </submittedName>
</protein>
<feature type="transmembrane region" description="Helical" evidence="1">
    <location>
        <begin position="146"/>
        <end position="168"/>
    </location>
</feature>